<evidence type="ECO:0000259" key="1">
    <source>
        <dbReference type="Pfam" id="PF06877"/>
    </source>
</evidence>
<dbReference type="EMBL" id="VIVQ01000001">
    <property type="protein sequence ID" value="TWE11463.1"/>
    <property type="molecule type" value="Genomic_DNA"/>
</dbReference>
<dbReference type="Proteomes" id="UP000318297">
    <property type="component" value="Unassembled WGS sequence"/>
</dbReference>
<comment type="caution">
    <text evidence="2">The sequence shown here is derived from an EMBL/GenBank/DDBJ whole genome shotgun (WGS) entry which is preliminary data.</text>
</comment>
<organism evidence="2 3">
    <name type="scientific">Rudaeicoccus suwonensis</name>
    <dbReference type="NCBI Taxonomy" id="657409"/>
    <lineage>
        <taxon>Bacteria</taxon>
        <taxon>Bacillati</taxon>
        <taxon>Actinomycetota</taxon>
        <taxon>Actinomycetes</taxon>
        <taxon>Micrococcales</taxon>
        <taxon>Dermacoccaceae</taxon>
        <taxon>Rudaeicoccus</taxon>
    </lineage>
</organism>
<evidence type="ECO:0000313" key="3">
    <source>
        <dbReference type="Proteomes" id="UP000318297"/>
    </source>
</evidence>
<feature type="domain" description="Regulator of ribonuclease activity B" evidence="1">
    <location>
        <begin position="2"/>
        <end position="81"/>
    </location>
</feature>
<dbReference type="RefSeq" id="WP_145224753.1">
    <property type="nucleotide sequence ID" value="NZ_VIVQ01000001.1"/>
</dbReference>
<name>A0A561E772_9MICO</name>
<keyword evidence="3" id="KW-1185">Reference proteome</keyword>
<proteinExistence type="predicted"/>
<dbReference type="InterPro" id="IPR036701">
    <property type="entry name" value="RraB-like_sf"/>
</dbReference>
<dbReference type="AlphaFoldDB" id="A0A561E772"/>
<gene>
    <name evidence="2" type="ORF">BKA23_0231</name>
</gene>
<dbReference type="OrthoDB" id="3731485at2"/>
<protein>
    <submittedName>
        <fullName evidence="2">Regulator of ribonuclease activity B</fullName>
    </submittedName>
</protein>
<accession>A0A561E772</accession>
<dbReference type="SUPFAM" id="SSF89946">
    <property type="entry name" value="Hypothetical protein VC0424"/>
    <property type="match status" value="1"/>
</dbReference>
<dbReference type="Pfam" id="PF06877">
    <property type="entry name" value="RraB"/>
    <property type="match status" value="1"/>
</dbReference>
<dbReference type="InterPro" id="IPR009671">
    <property type="entry name" value="RraB_dom"/>
</dbReference>
<sequence>MTEFLLVFHDRDDAEAVAETLSEDAFESVRVVSESLAGEDDAEDVDWVVHVVAAVDASTEDARALSPRLAALAEKYDGWLDEGATTSLR</sequence>
<evidence type="ECO:0000313" key="2">
    <source>
        <dbReference type="EMBL" id="TWE11463.1"/>
    </source>
</evidence>
<reference evidence="2 3" key="1">
    <citation type="submission" date="2019-06" db="EMBL/GenBank/DDBJ databases">
        <title>Sequencing the genomes of 1000 actinobacteria strains.</title>
        <authorList>
            <person name="Klenk H.-P."/>
        </authorList>
    </citation>
    <scope>NUCLEOTIDE SEQUENCE [LARGE SCALE GENOMIC DNA]</scope>
    <source>
        <strain evidence="2 3">DSM 19560</strain>
    </source>
</reference>